<evidence type="ECO:0000313" key="4">
    <source>
        <dbReference type="Proteomes" id="UP000514720"/>
    </source>
</evidence>
<dbReference type="InterPro" id="IPR036034">
    <property type="entry name" value="PDZ_sf"/>
</dbReference>
<keyword evidence="4" id="KW-1185">Reference proteome</keyword>
<proteinExistence type="predicted"/>
<dbReference type="EMBL" id="CP048914">
    <property type="protein sequence ID" value="QMS85879.1"/>
    <property type="molecule type" value="Genomic_DNA"/>
</dbReference>
<protein>
    <recommendedName>
        <fullName evidence="2">Lon proteolytic domain-containing protein</fullName>
    </recommendedName>
</protein>
<dbReference type="Proteomes" id="UP000514720">
    <property type="component" value="Chromosome"/>
</dbReference>
<dbReference type="SUPFAM" id="SSF50156">
    <property type="entry name" value="PDZ domain-like"/>
    <property type="match status" value="1"/>
</dbReference>
<feature type="transmembrane region" description="Helical" evidence="1">
    <location>
        <begin position="12"/>
        <end position="30"/>
    </location>
</feature>
<dbReference type="GO" id="GO:0004176">
    <property type="term" value="F:ATP-dependent peptidase activity"/>
    <property type="evidence" value="ECO:0007669"/>
    <property type="project" value="InterPro"/>
</dbReference>
<dbReference type="GO" id="GO:0004252">
    <property type="term" value="F:serine-type endopeptidase activity"/>
    <property type="evidence" value="ECO:0007669"/>
    <property type="project" value="InterPro"/>
</dbReference>
<keyword evidence="1" id="KW-1133">Transmembrane helix</keyword>
<dbReference type="Pfam" id="PF05362">
    <property type="entry name" value="Lon_C"/>
    <property type="match status" value="1"/>
</dbReference>
<dbReference type="RefSeq" id="WP_258877691.1">
    <property type="nucleotide sequence ID" value="NZ_CP048914.1"/>
</dbReference>
<gene>
    <name evidence="3" type="ORF">G4Z02_09005</name>
</gene>
<dbReference type="SUPFAM" id="SSF54211">
    <property type="entry name" value="Ribosomal protein S5 domain 2-like"/>
    <property type="match status" value="1"/>
</dbReference>
<dbReference type="KEGG" id="xcl:G4Z02_09005"/>
<name>A0A7L7KTX8_9MOLU</name>
<evidence type="ECO:0000259" key="2">
    <source>
        <dbReference type="Pfam" id="PF05362"/>
    </source>
</evidence>
<dbReference type="Gene3D" id="3.30.230.10">
    <property type="match status" value="1"/>
</dbReference>
<evidence type="ECO:0000256" key="1">
    <source>
        <dbReference type="SAM" id="Phobius"/>
    </source>
</evidence>
<dbReference type="InterPro" id="IPR014721">
    <property type="entry name" value="Ribsml_uS5_D2-typ_fold_subgr"/>
</dbReference>
<dbReference type="InterPro" id="IPR008269">
    <property type="entry name" value="Lon_proteolytic"/>
</dbReference>
<accession>A0A7L7KTX8</accession>
<organism evidence="3 4">
    <name type="scientific">Candidatus Xianfuyuplasma coldseepsis</name>
    <dbReference type="NCBI Taxonomy" id="2782163"/>
    <lineage>
        <taxon>Bacteria</taxon>
        <taxon>Bacillati</taxon>
        <taxon>Mycoplasmatota</taxon>
        <taxon>Mollicutes</taxon>
        <taxon>Candidatus Izemoplasmatales</taxon>
        <taxon>Candidatus Izemoplasmataceae</taxon>
        <taxon>Candidatus Xianfuyuplasma</taxon>
    </lineage>
</organism>
<keyword evidence="1" id="KW-0472">Membrane</keyword>
<sequence length="339" mass="37486">MKQTFLQYRTTFFVLIGVTIISLFVSLFPLELKLTAPGLNSEVGDFITIEEAYPVEGSLHTTSVISLDRVTLLQYLVGEFENKVDIEEYPEYYDTIDVSDLTITGSLYHDDSLVKSLIVGISRTNHTIDYETNTMVYLTYNYLDADTIEIGDIVLSVNGSTDINTAIQEVACNATGEFVVLRDDQELTYTITKHQLDDYCAFGLFVRDFSEILTTDVQYTIHQSHVGGSSGGLLQTLYVYNALTPNDITGGLKIAGTGTIRVDGSVGAIGGVRQKIITASMNNIDVFFVPHLSDSENDNYVVAMKTFEELSSNMIIVPVTSFDDALDYLEGRFGGAYDE</sequence>
<keyword evidence="1" id="KW-0812">Transmembrane</keyword>
<dbReference type="AlphaFoldDB" id="A0A7L7KTX8"/>
<feature type="domain" description="Lon proteolytic" evidence="2">
    <location>
        <begin position="231"/>
        <end position="327"/>
    </location>
</feature>
<dbReference type="InterPro" id="IPR020568">
    <property type="entry name" value="Ribosomal_Su5_D2-typ_SF"/>
</dbReference>
<dbReference type="GO" id="GO:0006508">
    <property type="term" value="P:proteolysis"/>
    <property type="evidence" value="ECO:0007669"/>
    <property type="project" value="InterPro"/>
</dbReference>
<reference evidence="3 4" key="1">
    <citation type="submission" date="2020-02" db="EMBL/GenBank/DDBJ databases">
        <authorList>
            <person name="Zheng R.K."/>
            <person name="Sun C.M."/>
        </authorList>
    </citation>
    <scope>NUCLEOTIDE SEQUENCE [LARGE SCALE GENOMIC DNA]</scope>
    <source>
        <strain evidence="4">zrk13</strain>
    </source>
</reference>
<evidence type="ECO:0000313" key="3">
    <source>
        <dbReference type="EMBL" id="QMS85879.1"/>
    </source>
</evidence>